<organism evidence="4 5">
    <name type="scientific">Thalassolituus marinus</name>
    <dbReference type="NCBI Taxonomy" id="671053"/>
    <lineage>
        <taxon>Bacteria</taxon>
        <taxon>Pseudomonadati</taxon>
        <taxon>Pseudomonadota</taxon>
        <taxon>Gammaproteobacteria</taxon>
        <taxon>Oceanospirillales</taxon>
        <taxon>Oceanospirillaceae</taxon>
        <taxon>Thalassolituus</taxon>
    </lineage>
</organism>
<keyword evidence="3" id="KW-0732">Signal</keyword>
<dbReference type="PANTHER" id="PTHR30024">
    <property type="entry name" value="ALIPHATIC SULFONATES-BINDING PROTEIN-RELATED"/>
    <property type="match status" value="1"/>
</dbReference>
<evidence type="ECO:0000313" key="5">
    <source>
        <dbReference type="Proteomes" id="UP000714380"/>
    </source>
</evidence>
<evidence type="ECO:0000256" key="1">
    <source>
        <dbReference type="ARBA" id="ARBA00004418"/>
    </source>
</evidence>
<name>A0ABS7ZLM9_9GAMM</name>
<reference evidence="4 5" key="1">
    <citation type="submission" date="2020-12" db="EMBL/GenBank/DDBJ databases">
        <title>Novel Thalassolituus-related marine hydrocarbonoclastic bacteria mediated algae-derived hydrocarbons mineralization in twilight zone of the northern South China Sea.</title>
        <authorList>
            <person name="Dong C."/>
        </authorList>
    </citation>
    <scope>NUCLEOTIDE SEQUENCE [LARGE SCALE GENOMIC DNA]</scope>
    <source>
        <strain evidence="4 5">IMCC1826</strain>
    </source>
</reference>
<dbReference type="Pfam" id="PF13379">
    <property type="entry name" value="NMT1_2"/>
    <property type="match status" value="1"/>
</dbReference>
<evidence type="ECO:0000256" key="3">
    <source>
        <dbReference type="ARBA" id="ARBA00022729"/>
    </source>
</evidence>
<accession>A0ABS7ZLM9</accession>
<comment type="subcellular location">
    <subcellularLocation>
        <location evidence="1">Periplasm</location>
    </subcellularLocation>
</comment>
<evidence type="ECO:0000313" key="4">
    <source>
        <dbReference type="EMBL" id="MCA6062499.1"/>
    </source>
</evidence>
<dbReference type="Proteomes" id="UP000714380">
    <property type="component" value="Unassembled WGS sequence"/>
</dbReference>
<dbReference type="EMBL" id="JAEDAH010000010">
    <property type="protein sequence ID" value="MCA6062499.1"/>
    <property type="molecule type" value="Genomic_DNA"/>
</dbReference>
<keyword evidence="5" id="KW-1185">Reference proteome</keyword>
<gene>
    <name evidence="4" type="ORF">I9W95_02650</name>
</gene>
<proteinExistence type="inferred from homology"/>
<sequence length="308" mass="33510">MASSLLLPGCDSSSVPLRLGTNVWPGYEPLYLAREQGYLNPDDVKLVELPSATDVMDALRLGHLEAGALTLDEVLTLVAEGEQLSVILVFDISAGADVVMARTGIEGVSDLAGHTIAVETTAVGALMLKSALEMGELKAEDIKVVHLPLTDHLKAFRAKRIDAAVTFYPYAADLEKAGAHKIFDSSAIEGQIVDVLAVRSDLLSSRKRDIESLLKAYYQALADITNHPQAMLPMLNKRLQLSAEEVPHILDGLILPDYKANLELLSGHPSKLDRSAQTLSEVMARQRLLARPLFIDKLTFSFELEGMQ</sequence>
<dbReference type="RefSeq" id="WP_225671569.1">
    <property type="nucleotide sequence ID" value="NZ_JAEDAH010000010.1"/>
</dbReference>
<dbReference type="Gene3D" id="3.40.190.10">
    <property type="entry name" value="Periplasmic binding protein-like II"/>
    <property type="match status" value="2"/>
</dbReference>
<dbReference type="SUPFAM" id="SSF53850">
    <property type="entry name" value="Periplasmic binding protein-like II"/>
    <property type="match status" value="1"/>
</dbReference>
<protein>
    <submittedName>
        <fullName evidence="4">ABC transporter substrate-binding protein</fullName>
    </submittedName>
</protein>
<dbReference type="PANTHER" id="PTHR30024:SF47">
    <property type="entry name" value="TAURINE-BINDING PERIPLASMIC PROTEIN"/>
    <property type="match status" value="1"/>
</dbReference>
<comment type="caution">
    <text evidence="4">The sequence shown here is derived from an EMBL/GenBank/DDBJ whole genome shotgun (WGS) entry which is preliminary data.</text>
</comment>
<evidence type="ECO:0000256" key="2">
    <source>
        <dbReference type="ARBA" id="ARBA00010742"/>
    </source>
</evidence>
<comment type="similarity">
    <text evidence="2">Belongs to the bacterial solute-binding protein SsuA/TauA family.</text>
</comment>